<evidence type="ECO:0000313" key="3">
    <source>
        <dbReference type="EMBL" id="POW06864.1"/>
    </source>
</evidence>
<dbReference type="Gene3D" id="2.60.120.470">
    <property type="entry name" value="PITH domain"/>
    <property type="match status" value="1"/>
</dbReference>
<dbReference type="PANTHER" id="PTHR12175">
    <property type="entry name" value="AD039 HT014 THIOREDOXIN FAMILY TRP26"/>
    <property type="match status" value="1"/>
</dbReference>
<evidence type="ECO:0000313" key="4">
    <source>
        <dbReference type="Proteomes" id="UP000239156"/>
    </source>
</evidence>
<dbReference type="InterPro" id="IPR037047">
    <property type="entry name" value="PITH_dom_sf"/>
</dbReference>
<protein>
    <recommendedName>
        <fullName evidence="2">PITH domain-containing protein</fullName>
    </recommendedName>
</protein>
<organism evidence="3 4">
    <name type="scientific">Puccinia striiformis</name>
    <dbReference type="NCBI Taxonomy" id="27350"/>
    <lineage>
        <taxon>Eukaryota</taxon>
        <taxon>Fungi</taxon>
        <taxon>Dikarya</taxon>
        <taxon>Basidiomycota</taxon>
        <taxon>Pucciniomycotina</taxon>
        <taxon>Pucciniomycetes</taxon>
        <taxon>Pucciniales</taxon>
        <taxon>Pucciniaceae</taxon>
        <taxon>Puccinia</taxon>
    </lineage>
</organism>
<reference evidence="3" key="1">
    <citation type="submission" date="2017-12" db="EMBL/GenBank/DDBJ databases">
        <title>Gene loss provides genomic basis for host adaptation in cereal stripe rust fungi.</title>
        <authorList>
            <person name="Xia C."/>
        </authorList>
    </citation>
    <scope>NUCLEOTIDE SEQUENCE [LARGE SCALE GENOMIC DNA]</scope>
    <source>
        <strain evidence="3">93-210</strain>
    </source>
</reference>
<dbReference type="GO" id="GO:0005737">
    <property type="term" value="C:cytoplasm"/>
    <property type="evidence" value="ECO:0007669"/>
    <property type="project" value="UniProtKB-ARBA"/>
</dbReference>
<evidence type="ECO:0000256" key="1">
    <source>
        <dbReference type="ARBA" id="ARBA00025788"/>
    </source>
</evidence>
<feature type="domain" description="PITH" evidence="2">
    <location>
        <begin position="70"/>
        <end position="260"/>
    </location>
</feature>
<feature type="non-terminal residue" evidence="3">
    <location>
        <position position="1"/>
    </location>
</feature>
<comment type="caution">
    <text evidence="3">The sequence shown here is derived from an EMBL/GenBank/DDBJ whole genome shotgun (WGS) entry which is preliminary data.</text>
</comment>
<dbReference type="SUPFAM" id="SSF49785">
    <property type="entry name" value="Galactose-binding domain-like"/>
    <property type="match status" value="1"/>
</dbReference>
<dbReference type="PANTHER" id="PTHR12175:SF1">
    <property type="entry name" value="PITH DOMAIN-CONTAINING PROTEIN 1"/>
    <property type="match status" value="1"/>
</dbReference>
<name>A0A2S4VBK0_9BASI</name>
<dbReference type="Proteomes" id="UP000239156">
    <property type="component" value="Unassembled WGS sequence"/>
</dbReference>
<proteinExistence type="inferred from homology"/>
<comment type="similarity">
    <text evidence="1">Belongs to the PITHD1 family.</text>
</comment>
<dbReference type="InterPro" id="IPR010400">
    <property type="entry name" value="PITH_dom"/>
</dbReference>
<dbReference type="InterPro" id="IPR008979">
    <property type="entry name" value="Galactose-bd-like_sf"/>
</dbReference>
<dbReference type="AlphaFoldDB" id="A0A2S4VBK0"/>
<dbReference type="Pfam" id="PF06201">
    <property type="entry name" value="PITH"/>
    <property type="match status" value="1"/>
</dbReference>
<dbReference type="InterPro" id="IPR045099">
    <property type="entry name" value="PITH1-like"/>
</dbReference>
<dbReference type="EMBL" id="PKSL01000081">
    <property type="protein sequence ID" value="POW06864.1"/>
    <property type="molecule type" value="Genomic_DNA"/>
</dbReference>
<sequence>PRSIPAGTPRKKVHCSDHSIPNQKLTLDLVELKSKHSSKAGNMPPNNCEEDLTGVDFEELDPSTSTDLFSRATGGCNSYSLYPYIDQSKSYCLNVDQPPNSRRGGGGHQDAGIGAIIRPIHTRNEISSETSLVTHQDTGPEMIVHVVFNQPVRARTIVINVAKGDQAPRLARVWTNRSNAISFDQLDDLKPDQDWELDVQRETAVEYSTRLSRFQSVSSLSFEFRDPSAGQRSRIYFLGVLGDVKQLKRDPSSQLPSEPKSKHTHTLPLIHSIESPRKIVSLKLSSLPLFFCAVRQTLPSIQCVNNLEEIRLQSDNR</sequence>
<dbReference type="VEuPathDB" id="FungiDB:PSTT_08693"/>
<gene>
    <name evidence="3" type="ORF">PSTT_08693</name>
</gene>
<keyword evidence="4" id="KW-1185">Reference proteome</keyword>
<evidence type="ECO:0000259" key="2">
    <source>
        <dbReference type="PROSITE" id="PS51532"/>
    </source>
</evidence>
<dbReference type="PROSITE" id="PS51532">
    <property type="entry name" value="PITH"/>
    <property type="match status" value="1"/>
</dbReference>
<accession>A0A2S4VBK0</accession>
<dbReference type="GO" id="GO:0005634">
    <property type="term" value="C:nucleus"/>
    <property type="evidence" value="ECO:0007669"/>
    <property type="project" value="TreeGrafter"/>
</dbReference>
<dbReference type="VEuPathDB" id="FungiDB:PSHT_07350"/>